<name>A0AAD7UWE6_9FUNG</name>
<comment type="caution">
    <text evidence="6">The sequence shown here is derived from an EMBL/GenBank/DDBJ whole genome shotgun (WGS) entry which is preliminary data.</text>
</comment>
<dbReference type="GO" id="GO:0005730">
    <property type="term" value="C:nucleolus"/>
    <property type="evidence" value="ECO:0007669"/>
    <property type="project" value="UniProtKB-SubCell"/>
</dbReference>
<dbReference type="Pfam" id="PF06870">
    <property type="entry name" value="RNA_pol_I_A49"/>
    <property type="match status" value="1"/>
</dbReference>
<dbReference type="EMBL" id="JARTCD010000080">
    <property type="protein sequence ID" value="KAJ8653366.1"/>
    <property type="molecule type" value="Genomic_DNA"/>
</dbReference>
<evidence type="ECO:0000256" key="5">
    <source>
        <dbReference type="ARBA" id="ARBA00023242"/>
    </source>
</evidence>
<dbReference type="GO" id="GO:0000428">
    <property type="term" value="C:DNA-directed RNA polymerase complex"/>
    <property type="evidence" value="ECO:0007669"/>
    <property type="project" value="UniProtKB-KW"/>
</dbReference>
<comment type="similarity">
    <text evidence="2">Belongs to the eukaryotic RPA49/POLR1E RNA polymerase subunit family.</text>
</comment>
<keyword evidence="4" id="KW-0804">Transcription</keyword>
<keyword evidence="7" id="KW-1185">Reference proteome</keyword>
<dbReference type="GeneID" id="83218419"/>
<proteinExistence type="inferred from homology"/>
<evidence type="ECO:0000256" key="3">
    <source>
        <dbReference type="ARBA" id="ARBA00022478"/>
    </source>
</evidence>
<evidence type="ECO:0000256" key="2">
    <source>
        <dbReference type="ARBA" id="ARBA00009430"/>
    </source>
</evidence>
<evidence type="ECO:0000256" key="1">
    <source>
        <dbReference type="ARBA" id="ARBA00004604"/>
    </source>
</evidence>
<accession>A0AAD7UWE6</accession>
<keyword evidence="3" id="KW-0240">DNA-directed RNA polymerase</keyword>
<dbReference type="Proteomes" id="UP001234581">
    <property type="component" value="Unassembled WGS sequence"/>
</dbReference>
<dbReference type="GO" id="GO:0003677">
    <property type="term" value="F:DNA binding"/>
    <property type="evidence" value="ECO:0007669"/>
    <property type="project" value="InterPro"/>
</dbReference>
<evidence type="ECO:0000256" key="4">
    <source>
        <dbReference type="ARBA" id="ARBA00023163"/>
    </source>
</evidence>
<keyword evidence="5" id="KW-0539">Nucleus</keyword>
<dbReference type="RefSeq" id="XP_058338280.1">
    <property type="nucleotide sequence ID" value="XM_058490990.1"/>
</dbReference>
<organism evidence="6 7">
    <name type="scientific">Lichtheimia ornata</name>
    <dbReference type="NCBI Taxonomy" id="688661"/>
    <lineage>
        <taxon>Eukaryota</taxon>
        <taxon>Fungi</taxon>
        <taxon>Fungi incertae sedis</taxon>
        <taxon>Mucoromycota</taxon>
        <taxon>Mucoromycotina</taxon>
        <taxon>Mucoromycetes</taxon>
        <taxon>Mucorales</taxon>
        <taxon>Lichtheimiaceae</taxon>
        <taxon>Lichtheimia</taxon>
    </lineage>
</organism>
<gene>
    <name evidence="6" type="ORF">O0I10_011017</name>
</gene>
<dbReference type="InterPro" id="IPR009668">
    <property type="entry name" value="RNA_pol-assoc_fac_A49-like"/>
</dbReference>
<sequence>MSDTTPTDHCTHIGGCNPTHLKIMDVRKTFGSKKVKRNTETTELLTIHDTSFASDIVLDNNHDDDAVAGSLLPSSVVPKMNADATTTKDMYDVHSIVSHTVLETLLLDKFVDSNGQLKKSVVPYDESTFVTDKFRKAYEKNDQHCCKILVYALYLMALFVKIQNLKAARDHRMHRAIKYATSLMITNLKERYTDNPAMQVPCTFTCHSHQS</sequence>
<evidence type="ECO:0000313" key="7">
    <source>
        <dbReference type="Proteomes" id="UP001234581"/>
    </source>
</evidence>
<evidence type="ECO:0000313" key="6">
    <source>
        <dbReference type="EMBL" id="KAJ8653366.1"/>
    </source>
</evidence>
<comment type="subcellular location">
    <subcellularLocation>
        <location evidence="1">Nucleus</location>
        <location evidence="1">Nucleolus</location>
    </subcellularLocation>
</comment>
<dbReference type="AlphaFoldDB" id="A0AAD7UWE6"/>
<dbReference type="GO" id="GO:0006351">
    <property type="term" value="P:DNA-templated transcription"/>
    <property type="evidence" value="ECO:0007669"/>
    <property type="project" value="InterPro"/>
</dbReference>
<reference evidence="6 7" key="1">
    <citation type="submission" date="2023-03" db="EMBL/GenBank/DDBJ databases">
        <title>Genome sequence of Lichtheimia ornata CBS 291.66.</title>
        <authorList>
            <person name="Mohabir J.T."/>
            <person name="Shea T.P."/>
            <person name="Kurbessoian T."/>
            <person name="Berby B."/>
            <person name="Fontaine J."/>
            <person name="Livny J."/>
            <person name="Gnirke A."/>
            <person name="Stajich J.E."/>
            <person name="Cuomo C.A."/>
        </authorList>
    </citation>
    <scope>NUCLEOTIDE SEQUENCE [LARGE SCALE GENOMIC DNA]</scope>
    <source>
        <strain evidence="6">CBS 291.66</strain>
    </source>
</reference>
<protein>
    <submittedName>
        <fullName evidence="6">Uncharacterized protein</fullName>
    </submittedName>
</protein>